<protein>
    <submittedName>
        <fullName evidence="8">MFS transporter</fullName>
    </submittedName>
</protein>
<evidence type="ECO:0000256" key="2">
    <source>
        <dbReference type="ARBA" id="ARBA00022448"/>
    </source>
</evidence>
<name>A0A4U0RTJ4_9ACTN</name>
<feature type="transmembrane region" description="Helical" evidence="7">
    <location>
        <begin position="230"/>
        <end position="255"/>
    </location>
</feature>
<reference evidence="8 9" key="1">
    <citation type="submission" date="2019-04" db="EMBL/GenBank/DDBJ databases">
        <title>Streptomyces oryziradicis sp. nov., a novel actinomycete isolated from rhizosphere soil of rice (Oryza sativa L.).</title>
        <authorList>
            <person name="Li C."/>
        </authorList>
    </citation>
    <scope>NUCLEOTIDE SEQUENCE [LARGE SCALE GENOMIC DNA]</scope>
    <source>
        <strain evidence="8 9">NEAU-C40</strain>
    </source>
</reference>
<dbReference type="PANTHER" id="PTHR23513:SF9">
    <property type="entry name" value="ENTEROBACTIN EXPORTER ENTS"/>
    <property type="match status" value="1"/>
</dbReference>
<organism evidence="8 9">
    <name type="scientific">Actinacidiphila oryziradicis</name>
    <dbReference type="NCBI Taxonomy" id="2571141"/>
    <lineage>
        <taxon>Bacteria</taxon>
        <taxon>Bacillati</taxon>
        <taxon>Actinomycetota</taxon>
        <taxon>Actinomycetes</taxon>
        <taxon>Kitasatosporales</taxon>
        <taxon>Streptomycetaceae</taxon>
        <taxon>Actinacidiphila</taxon>
    </lineage>
</organism>
<dbReference type="OrthoDB" id="4328268at2"/>
<comment type="caution">
    <text evidence="8">The sequence shown here is derived from an EMBL/GenBank/DDBJ whole genome shotgun (WGS) entry which is preliminary data.</text>
</comment>
<evidence type="ECO:0000256" key="5">
    <source>
        <dbReference type="ARBA" id="ARBA00022989"/>
    </source>
</evidence>
<evidence type="ECO:0000313" key="8">
    <source>
        <dbReference type="EMBL" id="TJZ99471.1"/>
    </source>
</evidence>
<evidence type="ECO:0000256" key="4">
    <source>
        <dbReference type="ARBA" id="ARBA00022692"/>
    </source>
</evidence>
<feature type="transmembrane region" description="Helical" evidence="7">
    <location>
        <begin position="380"/>
        <end position="400"/>
    </location>
</feature>
<keyword evidence="3" id="KW-1003">Cell membrane</keyword>
<dbReference type="Pfam" id="PF07690">
    <property type="entry name" value="MFS_1"/>
    <property type="match status" value="1"/>
</dbReference>
<dbReference type="EMBL" id="SUMC01000105">
    <property type="protein sequence ID" value="TJZ99471.1"/>
    <property type="molecule type" value="Genomic_DNA"/>
</dbReference>
<dbReference type="Gene3D" id="1.20.1250.20">
    <property type="entry name" value="MFS general substrate transporter like domains"/>
    <property type="match status" value="1"/>
</dbReference>
<evidence type="ECO:0000256" key="3">
    <source>
        <dbReference type="ARBA" id="ARBA00022475"/>
    </source>
</evidence>
<sequence>MTDLVRLSGPRHARVPVHSVLRRIYLPRAADATASSMATYAIPLLVLATTDSASLTGIAFALEWVPRLCAFGLAGAAVDRLGATRVFRVAATARTAVTVTAALALASMDGGASRITVMLLAALSGILAEFSYVAAETVGAVASREAGDGAHRAQSVLLGIDQSSALAGPALGGVLLQWAGPGGMLTTIGCLSFLSAVLAPRIRRPQPSAAMPVTEGLRAGWSTLRSIPTLAWLVAGLTLSNLTSGTLQAAAPVIMVKELGHSSASVGLLWSAAAAASLIAVAICRYAIGKWGLWPVGSVSATAAALACLAVTQAHSYRSYLLLISTLMAGEAGMSIVLRTLRSRLIPPAAFGSTLSLTILILLLPFPLAGALVAVTPPHALGHVITVCAILQTVGLAIAFSRIRTDPVLRAPEPPVPTP</sequence>
<evidence type="ECO:0000313" key="9">
    <source>
        <dbReference type="Proteomes" id="UP000305778"/>
    </source>
</evidence>
<dbReference type="AlphaFoldDB" id="A0A4U0RTJ4"/>
<evidence type="ECO:0000256" key="1">
    <source>
        <dbReference type="ARBA" id="ARBA00004429"/>
    </source>
</evidence>
<dbReference type="InterPro" id="IPR011701">
    <property type="entry name" value="MFS"/>
</dbReference>
<gene>
    <name evidence="8" type="ORF">FCI23_45655</name>
</gene>
<evidence type="ECO:0000256" key="6">
    <source>
        <dbReference type="ARBA" id="ARBA00023136"/>
    </source>
</evidence>
<comment type="subcellular location">
    <subcellularLocation>
        <location evidence="1">Cell inner membrane</location>
        <topology evidence="1">Multi-pass membrane protein</topology>
    </subcellularLocation>
</comment>
<keyword evidence="4 7" id="KW-0812">Transmembrane</keyword>
<keyword evidence="2" id="KW-0813">Transport</keyword>
<dbReference type="Proteomes" id="UP000305778">
    <property type="component" value="Unassembled WGS sequence"/>
</dbReference>
<dbReference type="PANTHER" id="PTHR23513">
    <property type="entry name" value="INTEGRAL MEMBRANE EFFLUX PROTEIN-RELATED"/>
    <property type="match status" value="1"/>
</dbReference>
<feature type="transmembrane region" description="Helical" evidence="7">
    <location>
        <begin position="320"/>
        <end position="338"/>
    </location>
</feature>
<accession>A0A4U0RTJ4</accession>
<feature type="transmembrane region" description="Helical" evidence="7">
    <location>
        <begin position="293"/>
        <end position="314"/>
    </location>
</feature>
<dbReference type="GO" id="GO:0022857">
    <property type="term" value="F:transmembrane transporter activity"/>
    <property type="evidence" value="ECO:0007669"/>
    <property type="project" value="InterPro"/>
</dbReference>
<dbReference type="InterPro" id="IPR036259">
    <property type="entry name" value="MFS_trans_sf"/>
</dbReference>
<dbReference type="RefSeq" id="WP_136729935.1">
    <property type="nucleotide sequence ID" value="NZ_SUMC01000105.1"/>
</dbReference>
<feature type="transmembrane region" description="Helical" evidence="7">
    <location>
        <begin position="350"/>
        <end position="374"/>
    </location>
</feature>
<keyword evidence="9" id="KW-1185">Reference proteome</keyword>
<feature type="transmembrane region" description="Helical" evidence="7">
    <location>
        <begin position="267"/>
        <end position="288"/>
    </location>
</feature>
<proteinExistence type="predicted"/>
<evidence type="ECO:0000256" key="7">
    <source>
        <dbReference type="SAM" id="Phobius"/>
    </source>
</evidence>
<feature type="transmembrane region" description="Helical" evidence="7">
    <location>
        <begin position="178"/>
        <end position="199"/>
    </location>
</feature>
<keyword evidence="6 7" id="KW-0472">Membrane</keyword>
<keyword evidence="5 7" id="KW-1133">Transmembrane helix</keyword>
<dbReference type="GO" id="GO:0005886">
    <property type="term" value="C:plasma membrane"/>
    <property type="evidence" value="ECO:0007669"/>
    <property type="project" value="UniProtKB-SubCell"/>
</dbReference>
<dbReference type="SUPFAM" id="SSF103473">
    <property type="entry name" value="MFS general substrate transporter"/>
    <property type="match status" value="1"/>
</dbReference>